<dbReference type="eggNOG" id="COG0515">
    <property type="taxonomic scope" value="Bacteria"/>
</dbReference>
<evidence type="ECO:0000256" key="7">
    <source>
        <dbReference type="PROSITE-ProRule" id="PRU10141"/>
    </source>
</evidence>
<dbReference type="STRING" id="1068978.AMETH_2189"/>
<feature type="region of interest" description="Disordered" evidence="8">
    <location>
        <begin position="512"/>
        <end position="564"/>
    </location>
</feature>
<evidence type="ECO:0000256" key="6">
    <source>
        <dbReference type="ARBA" id="ARBA00022840"/>
    </source>
</evidence>
<sequence length="564" mass="58271">MDGAGNLLAGRYRLESRVGAGGTGVVWLARDERLERQVAVKQLWPGPAQSEQARQRILREGRNAARLRHPNVVTVHDVAEHNGQPVLVMEYVPSRSLAEVVAEQGLLTPEAVARIGLQAAAALAAAHAAGIVHRDVKPGNLLVADDGTVKIADFGISRATGDSALTQGGLVSGTPMFLAPEIARGEEPTPDSDVFSLGATLYDAVEGAPPFGDDENPIALLHRVAAGEVPEPEHAGPLAPVLMAMLRPDPAQRPSTVQVVTALQAVADGQPVPPRTLNPARARTQPVVTPASPTVPVAPVAGPVDSGTRVNAPAAGLGGAGTRVNAPVGAGTRLDMPVAEPVGAATRLNTPVAEPGGAGTRLDKRVAGLVASKRRFLLPIAGAVLAVLAVVILFTQLTPDPPAPAPAPPPVALDAAAITGTVREYYALLPARPDNAWTHLGPKMQAQGQDAYRAQWAGITALTVTTPPAVVADNTVSVTIAYTFEDGRVVTETHHLGLIPAAPAPLIDSDAVLTSETSTPPPPPPSPTPATAAEPPRGGDTGDRDDRDDRDDHKPGRGHGRDRN</sequence>
<keyword evidence="3" id="KW-0808">Transferase</keyword>
<accession>A0A076MTN6</accession>
<feature type="compositionally biased region" description="Basic and acidic residues" evidence="8">
    <location>
        <begin position="540"/>
        <end position="564"/>
    </location>
</feature>
<evidence type="ECO:0000256" key="5">
    <source>
        <dbReference type="ARBA" id="ARBA00022777"/>
    </source>
</evidence>
<proteinExistence type="predicted"/>
<protein>
    <recommendedName>
        <fullName evidence="1">non-specific serine/threonine protein kinase</fullName>
        <ecNumber evidence="1">2.7.11.1</ecNumber>
    </recommendedName>
</protein>
<dbReference type="PATRIC" id="fig|1068978.7.peg.2328"/>
<dbReference type="GO" id="GO:0004674">
    <property type="term" value="F:protein serine/threonine kinase activity"/>
    <property type="evidence" value="ECO:0007669"/>
    <property type="project" value="UniProtKB-KW"/>
</dbReference>
<dbReference type="PANTHER" id="PTHR43289">
    <property type="entry name" value="MITOGEN-ACTIVATED PROTEIN KINASE KINASE KINASE 20-RELATED"/>
    <property type="match status" value="1"/>
</dbReference>
<dbReference type="PROSITE" id="PS50011">
    <property type="entry name" value="PROTEIN_KINASE_DOM"/>
    <property type="match status" value="1"/>
</dbReference>
<evidence type="ECO:0000313" key="11">
    <source>
        <dbReference type="Proteomes" id="UP000062973"/>
    </source>
</evidence>
<evidence type="ECO:0000259" key="9">
    <source>
        <dbReference type="PROSITE" id="PS50011"/>
    </source>
</evidence>
<keyword evidence="2 10" id="KW-0723">Serine/threonine-protein kinase</keyword>
<organism evidence="10 11">
    <name type="scientific">Amycolatopsis methanolica 239</name>
    <dbReference type="NCBI Taxonomy" id="1068978"/>
    <lineage>
        <taxon>Bacteria</taxon>
        <taxon>Bacillati</taxon>
        <taxon>Actinomycetota</taxon>
        <taxon>Actinomycetes</taxon>
        <taxon>Pseudonocardiales</taxon>
        <taxon>Pseudonocardiaceae</taxon>
        <taxon>Amycolatopsis</taxon>
        <taxon>Amycolatopsis methanolica group</taxon>
    </lineage>
</organism>
<dbReference type="SMART" id="SM00220">
    <property type="entry name" value="S_TKc"/>
    <property type="match status" value="1"/>
</dbReference>
<feature type="compositionally biased region" description="Pro residues" evidence="8">
    <location>
        <begin position="519"/>
        <end position="528"/>
    </location>
</feature>
<dbReference type="Gene3D" id="1.10.510.10">
    <property type="entry name" value="Transferase(Phosphotransferase) domain 1"/>
    <property type="match status" value="1"/>
</dbReference>
<feature type="domain" description="Protein kinase" evidence="9">
    <location>
        <begin position="12"/>
        <end position="266"/>
    </location>
</feature>
<dbReference type="InterPro" id="IPR017441">
    <property type="entry name" value="Protein_kinase_ATP_BS"/>
</dbReference>
<dbReference type="EMBL" id="CP009110">
    <property type="protein sequence ID" value="AIJ22281.1"/>
    <property type="molecule type" value="Genomic_DNA"/>
</dbReference>
<feature type="binding site" evidence="7">
    <location>
        <position position="41"/>
    </location>
    <ligand>
        <name>ATP</name>
        <dbReference type="ChEBI" id="CHEBI:30616"/>
    </ligand>
</feature>
<dbReference type="HOGENOM" id="CLU_000288_63_44_11"/>
<reference evidence="10 11" key="1">
    <citation type="submission" date="2014-07" db="EMBL/GenBank/DDBJ databases">
        <title>Whole Genome Sequence of the Amycolatopsis methanolica 239.</title>
        <authorList>
            <person name="Tang B."/>
        </authorList>
    </citation>
    <scope>NUCLEOTIDE SEQUENCE [LARGE SCALE GENOMIC DNA]</scope>
    <source>
        <strain evidence="10 11">239</strain>
    </source>
</reference>
<keyword evidence="4 7" id="KW-0547">Nucleotide-binding</keyword>
<evidence type="ECO:0000256" key="1">
    <source>
        <dbReference type="ARBA" id="ARBA00012513"/>
    </source>
</evidence>
<dbReference type="CDD" id="cd14014">
    <property type="entry name" value="STKc_PknB_like"/>
    <property type="match status" value="1"/>
</dbReference>
<dbReference type="InterPro" id="IPR000719">
    <property type="entry name" value="Prot_kinase_dom"/>
</dbReference>
<feature type="compositionally biased region" description="Low complexity" evidence="8">
    <location>
        <begin position="529"/>
        <end position="538"/>
    </location>
</feature>
<keyword evidence="11" id="KW-1185">Reference proteome</keyword>
<evidence type="ECO:0000256" key="3">
    <source>
        <dbReference type="ARBA" id="ARBA00022679"/>
    </source>
</evidence>
<evidence type="ECO:0000256" key="8">
    <source>
        <dbReference type="SAM" id="MobiDB-lite"/>
    </source>
</evidence>
<dbReference type="KEGG" id="amq:AMETH_2189"/>
<dbReference type="Pfam" id="PF00069">
    <property type="entry name" value="Pkinase"/>
    <property type="match status" value="1"/>
</dbReference>
<dbReference type="PROSITE" id="PS00107">
    <property type="entry name" value="PROTEIN_KINASE_ATP"/>
    <property type="match status" value="1"/>
</dbReference>
<evidence type="ECO:0000313" key="10">
    <source>
        <dbReference type="EMBL" id="AIJ22281.1"/>
    </source>
</evidence>
<gene>
    <name evidence="10" type="ORF">AMETH_2189</name>
</gene>
<evidence type="ECO:0000256" key="4">
    <source>
        <dbReference type="ARBA" id="ARBA00022741"/>
    </source>
</evidence>
<name>A0A076MTN6_AMYME</name>
<dbReference type="AlphaFoldDB" id="A0A076MTN6"/>
<keyword evidence="5 10" id="KW-0418">Kinase</keyword>
<dbReference type="GO" id="GO:0005524">
    <property type="term" value="F:ATP binding"/>
    <property type="evidence" value="ECO:0007669"/>
    <property type="project" value="UniProtKB-UniRule"/>
</dbReference>
<dbReference type="Gene3D" id="3.30.200.20">
    <property type="entry name" value="Phosphorylase Kinase, domain 1"/>
    <property type="match status" value="1"/>
</dbReference>
<dbReference type="PROSITE" id="PS00108">
    <property type="entry name" value="PROTEIN_KINASE_ST"/>
    <property type="match status" value="1"/>
</dbReference>
<dbReference type="Proteomes" id="UP000062973">
    <property type="component" value="Chromosome"/>
</dbReference>
<keyword evidence="6 7" id="KW-0067">ATP-binding</keyword>
<dbReference type="SUPFAM" id="SSF56112">
    <property type="entry name" value="Protein kinase-like (PK-like)"/>
    <property type="match status" value="1"/>
</dbReference>
<dbReference type="InterPro" id="IPR011009">
    <property type="entry name" value="Kinase-like_dom_sf"/>
</dbReference>
<dbReference type="PANTHER" id="PTHR43289:SF6">
    <property type="entry name" value="SERINE_THREONINE-PROTEIN KINASE NEKL-3"/>
    <property type="match status" value="1"/>
</dbReference>
<dbReference type="InterPro" id="IPR008271">
    <property type="entry name" value="Ser/Thr_kinase_AS"/>
</dbReference>
<dbReference type="EC" id="2.7.11.1" evidence="1"/>
<evidence type="ECO:0000256" key="2">
    <source>
        <dbReference type="ARBA" id="ARBA00022527"/>
    </source>
</evidence>